<accession>A0ABT0ESA5</accession>
<comment type="caution">
    <text evidence="1">The sequence shown here is derived from an EMBL/GenBank/DDBJ whole genome shotgun (WGS) entry which is preliminary data.</text>
</comment>
<dbReference type="EMBL" id="JAKNRW010000001">
    <property type="protein sequence ID" value="MCK1788615.1"/>
    <property type="molecule type" value="Genomic_DNA"/>
</dbReference>
<gene>
    <name evidence="1" type="ORF">L9059_00110</name>
</gene>
<dbReference type="Proteomes" id="UP001299876">
    <property type="component" value="Unassembled WGS sequence"/>
</dbReference>
<protein>
    <submittedName>
        <fullName evidence="1">Uncharacterized protein</fullName>
    </submittedName>
</protein>
<sequence length="98" mass="10846">MKDLSVTAFEMTVLNLARNHLCTVIGILDAGTTDVLAEEYFEATTVLEALIELCHVEESGMSEGAVERMLFLEKQYTEVKRAAAAGEPVIKRDRSKLN</sequence>
<organism evidence="1 2">
    <name type="scientific">Pseudomonas violetae</name>
    <dbReference type="NCBI Taxonomy" id="2915813"/>
    <lineage>
        <taxon>Bacteria</taxon>
        <taxon>Pseudomonadati</taxon>
        <taxon>Pseudomonadota</taxon>
        <taxon>Gammaproteobacteria</taxon>
        <taxon>Pseudomonadales</taxon>
        <taxon>Pseudomonadaceae</taxon>
        <taxon>Pseudomonas</taxon>
    </lineage>
</organism>
<keyword evidence="2" id="KW-1185">Reference proteome</keyword>
<reference evidence="1 2" key="1">
    <citation type="submission" date="2022-02" db="EMBL/GenBank/DDBJ databases">
        <title>Comparative genomics of the first Antarctic Pseudomonas spp. capable of biotransforming 2,4,6-Trinitrotoluene.</title>
        <authorList>
            <person name="Cabrera M.A."/>
            <person name="Marquez S.L."/>
            <person name="Perez-Donoso J.M."/>
        </authorList>
    </citation>
    <scope>NUCLEOTIDE SEQUENCE [LARGE SCALE GENOMIC DNA]</scope>
    <source>
        <strain evidence="1 2">TNT19</strain>
    </source>
</reference>
<name>A0ABT0ESA5_9PSED</name>
<evidence type="ECO:0000313" key="1">
    <source>
        <dbReference type="EMBL" id="MCK1788615.1"/>
    </source>
</evidence>
<proteinExistence type="predicted"/>
<dbReference type="RefSeq" id="WP_247285353.1">
    <property type="nucleotide sequence ID" value="NZ_JAKNRW010000001.1"/>
</dbReference>
<evidence type="ECO:0000313" key="2">
    <source>
        <dbReference type="Proteomes" id="UP001299876"/>
    </source>
</evidence>